<comment type="caution">
    <text evidence="1">The sequence shown here is derived from an EMBL/GenBank/DDBJ whole genome shotgun (WGS) entry which is preliminary data.</text>
</comment>
<organism evidence="1 2">
    <name type="scientific">Brevibacillus laterosporus</name>
    <name type="common">Bacillus laterosporus</name>
    <dbReference type="NCBI Taxonomy" id="1465"/>
    <lineage>
        <taxon>Bacteria</taxon>
        <taxon>Bacillati</taxon>
        <taxon>Bacillota</taxon>
        <taxon>Bacilli</taxon>
        <taxon>Bacillales</taxon>
        <taxon>Paenibacillaceae</taxon>
        <taxon>Brevibacillus</taxon>
    </lineage>
</organism>
<dbReference type="AlphaFoldDB" id="A0AAP3GCL1"/>
<gene>
    <name evidence="1" type="ORF">O0554_18085</name>
</gene>
<reference evidence="1" key="1">
    <citation type="submission" date="2022-09" db="EMBL/GenBank/DDBJ databases">
        <title>Genome analysis and characterization of larvicidal activity of Brevibacillus strains.</title>
        <authorList>
            <person name="Patrusheva E.V."/>
            <person name="Izotova A.O."/>
            <person name="Toshchakov S.V."/>
            <person name="Sineoky S.P."/>
        </authorList>
    </citation>
    <scope>NUCLEOTIDE SEQUENCE</scope>
    <source>
        <strain evidence="1">VKPM_B-13247</strain>
    </source>
</reference>
<dbReference type="EMBL" id="JAPTNE010000024">
    <property type="protein sequence ID" value="MCZ0808800.1"/>
    <property type="molecule type" value="Genomic_DNA"/>
</dbReference>
<dbReference type="Proteomes" id="UP001077662">
    <property type="component" value="Unassembled WGS sequence"/>
</dbReference>
<evidence type="ECO:0000313" key="1">
    <source>
        <dbReference type="EMBL" id="MCZ0808800.1"/>
    </source>
</evidence>
<dbReference type="Pfam" id="PF11863">
    <property type="entry name" value="DUF3383"/>
    <property type="match status" value="1"/>
</dbReference>
<accession>A0AAP3GCL1</accession>
<dbReference type="InterPro" id="IPR021808">
    <property type="entry name" value="DUF3383"/>
</dbReference>
<evidence type="ECO:0000313" key="2">
    <source>
        <dbReference type="Proteomes" id="UP001077662"/>
    </source>
</evidence>
<protein>
    <submittedName>
        <fullName evidence="1">DUF3383 domain-containing protein</fullName>
    </submittedName>
</protein>
<proteinExistence type="predicted"/>
<sequence>MAQSLDDIVRVNVTVSPMAQSPGTFDIGLIVGKSAIIPVSDRVRIYSSLSDMKSDGWKESDPECAAATIYFSQNPTPVKLVLGRWDDENSETAVEALTACRAANNDWYASYIVNTTAKEVEAVAAAVEAMEPESVYFYTTDDESVKAGTTGNIMEILKNKAYIRTFGQYSSTPHAAAAAMGYAMGANTGGANSAYTLAYKTEVGVTPEKLSSTEAKKIRALNGNVYTNFGPKFKLLTQGTMASGVSFDEVLNLDMLKAEIQIGGVNALVMAKKISQTEDGLSLMLSAIAEQCEKSVVRGAIAPGVWKGSPILTLQRGDTLSKGYLVLAERIADQTQDERDARKAPPIYVPVKMAGAIEHVVINVTVNR</sequence>
<dbReference type="RefSeq" id="WP_258434245.1">
    <property type="nucleotide sequence ID" value="NZ_JANSGW010000024.1"/>
</dbReference>
<name>A0AAP3GCL1_BRELA</name>